<comment type="cofactor">
    <cofactor evidence="1">
        <name>FAD</name>
        <dbReference type="ChEBI" id="CHEBI:57692"/>
    </cofactor>
</comment>
<dbReference type="AlphaFoldDB" id="A0AAW2ZGF5"/>
<dbReference type="PANTHER" id="PTHR43004:SF19">
    <property type="entry name" value="BINDING MONOOXYGENASE, PUTATIVE (JCVI)-RELATED"/>
    <property type="match status" value="1"/>
</dbReference>
<dbReference type="EMBL" id="JAOPGA020001438">
    <property type="protein sequence ID" value="KAL0488434.1"/>
    <property type="molecule type" value="Genomic_DNA"/>
</dbReference>
<keyword evidence="3" id="KW-0274">FAD</keyword>
<evidence type="ECO:0000256" key="1">
    <source>
        <dbReference type="ARBA" id="ARBA00001974"/>
    </source>
</evidence>
<comment type="caution">
    <text evidence="5">The sequence shown here is derived from an EMBL/GenBank/DDBJ whole genome shotgun (WGS) entry which is preliminary data.</text>
</comment>
<reference evidence="5 6" key="1">
    <citation type="submission" date="2024-03" db="EMBL/GenBank/DDBJ databases">
        <title>The Acrasis kona genome and developmental transcriptomes reveal deep origins of eukaryotic multicellular pathways.</title>
        <authorList>
            <person name="Sheikh S."/>
            <person name="Fu C.-J."/>
            <person name="Brown M.W."/>
            <person name="Baldauf S.L."/>
        </authorList>
    </citation>
    <scope>NUCLEOTIDE SEQUENCE [LARGE SCALE GENOMIC DNA]</scope>
    <source>
        <strain evidence="5 6">ATCC MYA-3509</strain>
    </source>
</reference>
<accession>A0AAW2ZGF5</accession>
<dbReference type="GO" id="GO:0071949">
    <property type="term" value="F:FAD binding"/>
    <property type="evidence" value="ECO:0007669"/>
    <property type="project" value="InterPro"/>
</dbReference>
<protein>
    <submittedName>
        <fullName evidence="5">Aromatic compound monooxygenase</fullName>
    </submittedName>
</protein>
<evidence type="ECO:0000313" key="6">
    <source>
        <dbReference type="Proteomes" id="UP001431209"/>
    </source>
</evidence>
<dbReference type="PRINTS" id="PR00420">
    <property type="entry name" value="RNGMNOXGNASE"/>
</dbReference>
<dbReference type="PANTHER" id="PTHR43004">
    <property type="entry name" value="TRK SYSTEM POTASSIUM UPTAKE PROTEIN"/>
    <property type="match status" value="1"/>
</dbReference>
<dbReference type="InterPro" id="IPR002938">
    <property type="entry name" value="FAD-bd"/>
</dbReference>
<evidence type="ECO:0000256" key="3">
    <source>
        <dbReference type="ARBA" id="ARBA00022827"/>
    </source>
</evidence>
<keyword evidence="2" id="KW-0285">Flavoprotein</keyword>
<gene>
    <name evidence="5" type="ORF">AKO1_015603</name>
</gene>
<evidence type="ECO:0000313" key="5">
    <source>
        <dbReference type="EMBL" id="KAL0488434.1"/>
    </source>
</evidence>
<dbReference type="Pfam" id="PF01494">
    <property type="entry name" value="FAD_binding_3"/>
    <property type="match status" value="1"/>
</dbReference>
<dbReference type="SUPFAM" id="SSF51905">
    <property type="entry name" value="FAD/NAD(P)-binding domain"/>
    <property type="match status" value="1"/>
</dbReference>
<keyword evidence="5" id="KW-0560">Oxidoreductase</keyword>
<dbReference type="Gene3D" id="3.30.70.2450">
    <property type="match status" value="1"/>
</dbReference>
<name>A0AAW2ZGF5_9EUKA</name>
<organism evidence="5 6">
    <name type="scientific">Acrasis kona</name>
    <dbReference type="NCBI Taxonomy" id="1008807"/>
    <lineage>
        <taxon>Eukaryota</taxon>
        <taxon>Discoba</taxon>
        <taxon>Heterolobosea</taxon>
        <taxon>Tetramitia</taxon>
        <taxon>Eutetramitia</taxon>
        <taxon>Acrasidae</taxon>
        <taxon>Acrasis</taxon>
    </lineage>
</organism>
<dbReference type="InterPro" id="IPR050641">
    <property type="entry name" value="RIFMO-like"/>
</dbReference>
<dbReference type="GO" id="GO:0016709">
    <property type="term" value="F:oxidoreductase activity, acting on paired donors, with incorporation or reduction of molecular oxygen, NAD(P)H as one donor, and incorporation of one atom of oxygen"/>
    <property type="evidence" value="ECO:0007669"/>
    <property type="project" value="UniProtKB-ARBA"/>
</dbReference>
<dbReference type="Proteomes" id="UP001431209">
    <property type="component" value="Unassembled WGS sequence"/>
</dbReference>
<keyword evidence="5" id="KW-0503">Monooxygenase</keyword>
<evidence type="ECO:0000259" key="4">
    <source>
        <dbReference type="Pfam" id="PF01494"/>
    </source>
</evidence>
<feature type="domain" description="FAD-binding" evidence="4">
    <location>
        <begin position="17"/>
        <end position="353"/>
    </location>
</feature>
<sequence>MLYKFSKINVFKIMPTTQVLIIGAGPTGLVLGMELAAANVHFRIVEKATERSDKSRALALQARTTELMERYNIADELYKRGTQVEAIDIYLNKNKPFSIDGASFAATSDCNRPFPTLLSQQVTESILEEKLKQFNKSVEYGVLVKSLSQDQQQCTTVLQHPDGTIETILSDYIAGCDGCHSIVRHSCPTMKFEGDAYEKTFALMDCNIEWENDISRRISIMSGYGTVGVFPMGGDKYRIFMPSEEIGDVSKEEFDKALQKVCPLNANIKEVFWSTRYKLHHRLSSTYQENRFFILGDAAHIHSPAGGQGMNTGIQDATNLGWKLAHVLHNRADSTYLESYNNERRQIGQNILNYTDRMFGLVTSDSYVQLMVKNYIVPWIAPFVINSDAVQKRGFGFGSQLRIRYSKSDIVDKECGNGGLRAPDGDVIHCINGTKKRLYQMFTPGKFILLIFENGSIPEIKVPDWMIYYQVIKESDDFKSNNIAILNDPFGKVSKLYGDNRVVYIRPDAYIATSALSTFEKLNTFIERDCKEKLNLVI</sequence>
<evidence type="ECO:0000256" key="2">
    <source>
        <dbReference type="ARBA" id="ARBA00022630"/>
    </source>
</evidence>
<proteinExistence type="predicted"/>
<keyword evidence="6" id="KW-1185">Reference proteome</keyword>
<dbReference type="InterPro" id="IPR036188">
    <property type="entry name" value="FAD/NAD-bd_sf"/>
</dbReference>
<dbReference type="Gene3D" id="3.50.50.60">
    <property type="entry name" value="FAD/NAD(P)-binding domain"/>
    <property type="match status" value="1"/>
</dbReference>